<evidence type="ECO:0000313" key="4">
    <source>
        <dbReference type="Proteomes" id="UP000294692"/>
    </source>
</evidence>
<dbReference type="Pfam" id="PF01796">
    <property type="entry name" value="OB_ChsH2_C"/>
    <property type="match status" value="1"/>
</dbReference>
<evidence type="ECO:0008006" key="5">
    <source>
        <dbReference type="Google" id="ProtNLM"/>
    </source>
</evidence>
<dbReference type="PANTHER" id="PTHR34075:SF5">
    <property type="entry name" value="BLR3430 PROTEIN"/>
    <property type="match status" value="1"/>
</dbReference>
<dbReference type="RefSeq" id="WP_132476139.1">
    <property type="nucleotide sequence ID" value="NZ_JBHRVM010000001.1"/>
</dbReference>
<keyword evidence="4" id="KW-1185">Reference proteome</keyword>
<dbReference type="Pfam" id="PF12172">
    <property type="entry name" value="zf-ChsH2"/>
    <property type="match status" value="1"/>
</dbReference>
<gene>
    <name evidence="3" type="ORF">EV686_10416</name>
</gene>
<dbReference type="OrthoDB" id="5514845at2"/>
<feature type="domain" description="ChsH2 C-terminal OB-fold" evidence="1">
    <location>
        <begin position="58"/>
        <end position="121"/>
    </location>
</feature>
<name>A0A4R3V5Q7_9BURK</name>
<evidence type="ECO:0000259" key="1">
    <source>
        <dbReference type="Pfam" id="PF01796"/>
    </source>
</evidence>
<dbReference type="SUPFAM" id="SSF50249">
    <property type="entry name" value="Nucleic acid-binding proteins"/>
    <property type="match status" value="1"/>
</dbReference>
<dbReference type="PANTHER" id="PTHR34075">
    <property type="entry name" value="BLR3430 PROTEIN"/>
    <property type="match status" value="1"/>
</dbReference>
<comment type="caution">
    <text evidence="3">The sequence shown here is derived from an EMBL/GenBank/DDBJ whole genome shotgun (WGS) entry which is preliminary data.</text>
</comment>
<sequence length="138" mass="15507">MSHLATPYPQPERNDFNAPMLDAWTRGELCLQQCKACHHKVYFPRLQCPECWSAELEWKTLSGRGKIVSFAIVHKHVHASFAEEAPSVFAEILLEEGWPMLARVIADPPGKVKTGMQVELVPAAQAGRFPLPTFQLRA</sequence>
<proteinExistence type="predicted"/>
<dbReference type="InterPro" id="IPR002878">
    <property type="entry name" value="ChsH2_C"/>
</dbReference>
<feature type="domain" description="ChsH2 rubredoxin-like zinc ribbon" evidence="2">
    <location>
        <begin position="22"/>
        <end position="57"/>
    </location>
</feature>
<evidence type="ECO:0000313" key="3">
    <source>
        <dbReference type="EMBL" id="TCU98922.1"/>
    </source>
</evidence>
<dbReference type="AlphaFoldDB" id="A0A4R3V5Q7"/>
<protein>
    <recommendedName>
        <fullName evidence="5">OB-fold protein</fullName>
    </recommendedName>
</protein>
<dbReference type="InterPro" id="IPR012340">
    <property type="entry name" value="NA-bd_OB-fold"/>
</dbReference>
<dbReference type="InterPro" id="IPR022002">
    <property type="entry name" value="ChsH2_Znr"/>
</dbReference>
<dbReference type="Gene3D" id="6.10.30.10">
    <property type="match status" value="1"/>
</dbReference>
<dbReference type="Proteomes" id="UP000294692">
    <property type="component" value="Unassembled WGS sequence"/>
</dbReference>
<organism evidence="3 4">
    <name type="scientific">Paracandidimonas soli</name>
    <dbReference type="NCBI Taxonomy" id="1917182"/>
    <lineage>
        <taxon>Bacteria</taxon>
        <taxon>Pseudomonadati</taxon>
        <taxon>Pseudomonadota</taxon>
        <taxon>Betaproteobacteria</taxon>
        <taxon>Burkholderiales</taxon>
        <taxon>Alcaligenaceae</taxon>
        <taxon>Paracandidimonas</taxon>
    </lineage>
</organism>
<dbReference type="InterPro" id="IPR052513">
    <property type="entry name" value="Thioester_dehydratase-like"/>
</dbReference>
<reference evidence="3 4" key="1">
    <citation type="submission" date="2019-03" db="EMBL/GenBank/DDBJ databases">
        <title>Genomic Encyclopedia of Type Strains, Phase IV (KMG-IV): sequencing the most valuable type-strain genomes for metagenomic binning, comparative biology and taxonomic classification.</title>
        <authorList>
            <person name="Goeker M."/>
        </authorList>
    </citation>
    <scope>NUCLEOTIDE SEQUENCE [LARGE SCALE GENOMIC DNA]</scope>
    <source>
        <strain evidence="3 4">DSM 100048</strain>
    </source>
</reference>
<accession>A0A4R3V5Q7</accession>
<dbReference type="EMBL" id="SMBX01000004">
    <property type="protein sequence ID" value="TCU98922.1"/>
    <property type="molecule type" value="Genomic_DNA"/>
</dbReference>
<evidence type="ECO:0000259" key="2">
    <source>
        <dbReference type="Pfam" id="PF12172"/>
    </source>
</evidence>